<dbReference type="Gene3D" id="1.10.20.10">
    <property type="entry name" value="Histone, subunit A"/>
    <property type="match status" value="1"/>
</dbReference>
<name>A0A3N4ICN9_ASCIM</name>
<keyword evidence="4" id="KW-0804">Transcription</keyword>
<dbReference type="Pfam" id="PF02269">
    <property type="entry name" value="TFIID-18kDa"/>
    <property type="match status" value="1"/>
</dbReference>
<keyword evidence="9" id="KW-1185">Reference proteome</keyword>
<sequence length="309" mass="35294">MSTDKYKYRAEIQAMMFVSGETGETAPETTGIVEDIVRGQVIEMLTQSSILAARRGSRAISTDDLIFLIRHDKAKVSRLRTYLSWKDVRKSAKDNDKEGVAPGDDLLEEANSAADPVKMRQKKVKIGLPWEVPHYFSEQVPEREEDEDEEELEANAATLQRLKNADERTRGMTREEYVHWSECRQASFTFRKGKRFREWAGFGTVVEAKPNDDIVDILGFLTFEIVQTLTEEALKVKEAEDRVEKESGRKRKRGAGIGGGELFMREEARTPVEHRHVVEAFRRLQAGRPKYRAMRNFGGGLRKSRLGLL</sequence>
<dbReference type="FunFam" id="1.10.20.10:FF:000023">
    <property type="entry name" value="transcription initiation protein SPT3 homolog"/>
    <property type="match status" value="1"/>
</dbReference>
<organism evidence="8 9">
    <name type="scientific">Ascobolus immersus RN42</name>
    <dbReference type="NCBI Taxonomy" id="1160509"/>
    <lineage>
        <taxon>Eukaryota</taxon>
        <taxon>Fungi</taxon>
        <taxon>Dikarya</taxon>
        <taxon>Ascomycota</taxon>
        <taxon>Pezizomycotina</taxon>
        <taxon>Pezizomycetes</taxon>
        <taxon>Pezizales</taxon>
        <taxon>Ascobolaceae</taxon>
        <taxon>Ascobolus</taxon>
    </lineage>
</organism>
<reference evidence="8 9" key="1">
    <citation type="journal article" date="2018" name="Nat. Ecol. Evol.">
        <title>Pezizomycetes genomes reveal the molecular basis of ectomycorrhizal truffle lifestyle.</title>
        <authorList>
            <person name="Murat C."/>
            <person name="Payen T."/>
            <person name="Noel B."/>
            <person name="Kuo A."/>
            <person name="Morin E."/>
            <person name="Chen J."/>
            <person name="Kohler A."/>
            <person name="Krizsan K."/>
            <person name="Balestrini R."/>
            <person name="Da Silva C."/>
            <person name="Montanini B."/>
            <person name="Hainaut M."/>
            <person name="Levati E."/>
            <person name="Barry K.W."/>
            <person name="Belfiori B."/>
            <person name="Cichocki N."/>
            <person name="Clum A."/>
            <person name="Dockter R.B."/>
            <person name="Fauchery L."/>
            <person name="Guy J."/>
            <person name="Iotti M."/>
            <person name="Le Tacon F."/>
            <person name="Lindquist E.A."/>
            <person name="Lipzen A."/>
            <person name="Malagnac F."/>
            <person name="Mello A."/>
            <person name="Molinier V."/>
            <person name="Miyauchi S."/>
            <person name="Poulain J."/>
            <person name="Riccioni C."/>
            <person name="Rubini A."/>
            <person name="Sitrit Y."/>
            <person name="Splivallo R."/>
            <person name="Traeger S."/>
            <person name="Wang M."/>
            <person name="Zifcakova L."/>
            <person name="Wipf D."/>
            <person name="Zambonelli A."/>
            <person name="Paolocci F."/>
            <person name="Nowrousian M."/>
            <person name="Ottonello S."/>
            <person name="Baldrian P."/>
            <person name="Spatafora J.W."/>
            <person name="Henrissat B."/>
            <person name="Nagy L.G."/>
            <person name="Aury J.M."/>
            <person name="Wincker P."/>
            <person name="Grigoriev I.V."/>
            <person name="Bonfante P."/>
            <person name="Martin F.M."/>
        </authorList>
    </citation>
    <scope>NUCLEOTIDE SEQUENCE [LARGE SCALE GENOMIC DNA]</scope>
    <source>
        <strain evidence="8 9">RN42</strain>
    </source>
</reference>
<dbReference type="AlphaFoldDB" id="A0A3N4ICN9"/>
<evidence type="ECO:0000256" key="5">
    <source>
        <dbReference type="ARBA" id="ARBA00023242"/>
    </source>
</evidence>
<gene>
    <name evidence="8" type="ORF">BJ508DRAFT_413642</name>
</gene>
<keyword evidence="3" id="KW-0010">Activator</keyword>
<evidence type="ECO:0000256" key="7">
    <source>
        <dbReference type="SAM" id="Coils"/>
    </source>
</evidence>
<dbReference type="GO" id="GO:0000124">
    <property type="term" value="C:SAGA complex"/>
    <property type="evidence" value="ECO:0007669"/>
    <property type="project" value="TreeGrafter"/>
</dbReference>
<dbReference type="Proteomes" id="UP000275078">
    <property type="component" value="Unassembled WGS sequence"/>
</dbReference>
<accession>A0A3N4ICN9</accession>
<dbReference type="PANTHER" id="PTHR11380">
    <property type="entry name" value="TRANSCRIPTION INITIATION FACTOR TFIID/SUPT3-RELATED"/>
    <property type="match status" value="1"/>
</dbReference>
<evidence type="ECO:0000256" key="4">
    <source>
        <dbReference type="ARBA" id="ARBA00023163"/>
    </source>
</evidence>
<comment type="subcellular location">
    <subcellularLocation>
        <location evidence="1">Nucleus</location>
    </subcellularLocation>
</comment>
<dbReference type="GO" id="GO:0046982">
    <property type="term" value="F:protein heterodimerization activity"/>
    <property type="evidence" value="ECO:0007669"/>
    <property type="project" value="InterPro"/>
</dbReference>
<dbReference type="STRING" id="1160509.A0A3N4ICN9"/>
<evidence type="ECO:0000256" key="3">
    <source>
        <dbReference type="ARBA" id="ARBA00023159"/>
    </source>
</evidence>
<evidence type="ECO:0000256" key="6">
    <source>
        <dbReference type="ARBA" id="ARBA00061274"/>
    </source>
</evidence>
<protein>
    <submittedName>
        <fullName evidence="8">TFIID-18kDa-domain-containing protein</fullName>
    </submittedName>
</protein>
<dbReference type="EMBL" id="ML119666">
    <property type="protein sequence ID" value="RPA83246.1"/>
    <property type="molecule type" value="Genomic_DNA"/>
</dbReference>
<keyword evidence="2" id="KW-0805">Transcription regulation</keyword>
<comment type="similarity">
    <text evidence="6">Belongs to the SPT3 family.</text>
</comment>
<evidence type="ECO:0000256" key="1">
    <source>
        <dbReference type="ARBA" id="ARBA00004123"/>
    </source>
</evidence>
<dbReference type="InterPro" id="IPR003195">
    <property type="entry name" value="TFIID_TAF13"/>
</dbReference>
<feature type="coiled-coil region" evidence="7">
    <location>
        <begin position="142"/>
        <end position="169"/>
    </location>
</feature>
<dbReference type="SUPFAM" id="SSF47113">
    <property type="entry name" value="Histone-fold"/>
    <property type="match status" value="1"/>
</dbReference>
<keyword evidence="5" id="KW-0539">Nucleus</keyword>
<evidence type="ECO:0000256" key="2">
    <source>
        <dbReference type="ARBA" id="ARBA00023015"/>
    </source>
</evidence>
<dbReference type="CDD" id="cd22926">
    <property type="entry name" value="HFD_SPT3"/>
    <property type="match status" value="1"/>
</dbReference>
<dbReference type="PANTHER" id="PTHR11380:SF16">
    <property type="entry name" value="TRANSCRIPTION INITIATION PROTEIN SPT3 HOMOLOG"/>
    <property type="match status" value="1"/>
</dbReference>
<dbReference type="GO" id="GO:0003712">
    <property type="term" value="F:transcription coregulator activity"/>
    <property type="evidence" value="ECO:0007669"/>
    <property type="project" value="TreeGrafter"/>
</dbReference>
<dbReference type="GO" id="GO:0006366">
    <property type="term" value="P:transcription by RNA polymerase II"/>
    <property type="evidence" value="ECO:0007669"/>
    <property type="project" value="InterPro"/>
</dbReference>
<dbReference type="InterPro" id="IPR009072">
    <property type="entry name" value="Histone-fold"/>
</dbReference>
<keyword evidence="7" id="KW-0175">Coiled coil</keyword>
<evidence type="ECO:0000313" key="8">
    <source>
        <dbReference type="EMBL" id="RPA83246.1"/>
    </source>
</evidence>
<evidence type="ECO:0000313" key="9">
    <source>
        <dbReference type="Proteomes" id="UP000275078"/>
    </source>
</evidence>
<dbReference type="GO" id="GO:0005634">
    <property type="term" value="C:nucleus"/>
    <property type="evidence" value="ECO:0007669"/>
    <property type="project" value="UniProtKB-SubCell"/>
</dbReference>
<proteinExistence type="inferred from homology"/>
<dbReference type="GO" id="GO:0006357">
    <property type="term" value="P:regulation of transcription by RNA polymerase II"/>
    <property type="evidence" value="ECO:0007669"/>
    <property type="project" value="UniProtKB-ARBA"/>
</dbReference>
<dbReference type="OrthoDB" id="66982at2759"/>